<gene>
    <name evidence="6" type="primary">rpoE</name>
    <name evidence="9" type="ORF">SAMN04489868_13010</name>
</gene>
<reference evidence="9 10" key="1">
    <citation type="submission" date="2016-10" db="EMBL/GenBank/DDBJ databases">
        <authorList>
            <person name="de Groot N.N."/>
        </authorList>
    </citation>
    <scope>NUCLEOTIDE SEQUENCE [LARGE SCALE GENOMIC DNA]</scope>
    <source>
        <strain evidence="9 10">DSM 27630</strain>
    </source>
</reference>
<evidence type="ECO:0000256" key="7">
    <source>
        <dbReference type="SAM" id="MobiDB-lite"/>
    </source>
</evidence>
<sequence>MELKQFDGQIRSELSMIEVAHAVLTQKGEVMDFTDLLKEVIDFLDMNEQSIEEKMPQFYADLNVDGSFISLGENLWGLREWYPVDSIDEELTHDNDEDEIKPRRRKKGKKSAFATSEDEIDYNDDDPEDRDVYEGDEAEEEEEEEVEYGERVDVSDHGVMVDEEDEEDLGEYKADLSALGADEEEEDDLPDGVEGDLSLIEDEDLDEEEEEY</sequence>
<feature type="compositionally biased region" description="Acidic residues" evidence="7">
    <location>
        <begin position="181"/>
        <end position="212"/>
    </location>
</feature>
<dbReference type="NCBIfam" id="TIGR04567">
    <property type="entry name" value="RNAP_delt_lowGC"/>
    <property type="match status" value="1"/>
</dbReference>
<dbReference type="Pfam" id="PF05066">
    <property type="entry name" value="HARE-HTH"/>
    <property type="match status" value="1"/>
</dbReference>
<keyword evidence="2 6" id="KW-0240">DNA-directed RNA polymerase</keyword>
<evidence type="ECO:0000256" key="2">
    <source>
        <dbReference type="ARBA" id="ARBA00022478"/>
    </source>
</evidence>
<accession>A0A1I3D6P0</accession>
<dbReference type="GO" id="GO:0006355">
    <property type="term" value="P:regulation of DNA-templated transcription"/>
    <property type="evidence" value="ECO:0007669"/>
    <property type="project" value="UniProtKB-UniRule"/>
</dbReference>
<comment type="function">
    <text evidence="6">Participates in both the initiation and recycling phases of transcription. In the presence of the delta subunit, RNAP displays an increased specificity of transcription, a decreased affinity for nucleic acids, and an increased efficiency of RNA synthesis because of enhanced recycling.</text>
</comment>
<dbReference type="InterPro" id="IPR007759">
    <property type="entry name" value="Asxl_HARE-HTH"/>
</dbReference>
<keyword evidence="5 6" id="KW-0804">Transcription</keyword>
<evidence type="ECO:0000256" key="1">
    <source>
        <dbReference type="ARBA" id="ARBA00009828"/>
    </source>
</evidence>
<name>A0A1I3D6P0_9LACT</name>
<dbReference type="GO" id="GO:0006351">
    <property type="term" value="P:DNA-templated transcription"/>
    <property type="evidence" value="ECO:0007669"/>
    <property type="project" value="InterPro"/>
</dbReference>
<dbReference type="RefSeq" id="WP_092093070.1">
    <property type="nucleotide sequence ID" value="NZ_FOQE01000030.1"/>
</dbReference>
<protein>
    <recommendedName>
        <fullName evidence="6">Probable DNA-directed RNA polymerase subunit delta</fullName>
    </recommendedName>
    <alternativeName>
        <fullName evidence="6">RNAP delta factor</fullName>
    </alternativeName>
</protein>
<dbReference type="Gene3D" id="1.10.10.1250">
    <property type="entry name" value="RNA polymerase, subunit delta, N-terminal domain"/>
    <property type="match status" value="1"/>
</dbReference>
<proteinExistence type="inferred from homology"/>
<dbReference type="GO" id="GO:0000428">
    <property type="term" value="C:DNA-directed RNA polymerase complex"/>
    <property type="evidence" value="ECO:0007669"/>
    <property type="project" value="UniProtKB-KW"/>
</dbReference>
<comment type="similarity">
    <text evidence="1 6">Belongs to the RpoE family.</text>
</comment>
<dbReference type="InterPro" id="IPR038087">
    <property type="entry name" value="RNAP_delta_N_dom_sf"/>
</dbReference>
<evidence type="ECO:0000256" key="5">
    <source>
        <dbReference type="ARBA" id="ARBA00023163"/>
    </source>
</evidence>
<evidence type="ECO:0000256" key="4">
    <source>
        <dbReference type="ARBA" id="ARBA00022695"/>
    </source>
</evidence>
<dbReference type="Proteomes" id="UP000198668">
    <property type="component" value="Unassembled WGS sequence"/>
</dbReference>
<dbReference type="GO" id="GO:0003899">
    <property type="term" value="F:DNA-directed RNA polymerase activity"/>
    <property type="evidence" value="ECO:0007669"/>
    <property type="project" value="UniProtKB-UniRule"/>
</dbReference>
<feature type="compositionally biased region" description="Acidic residues" evidence="7">
    <location>
        <begin position="116"/>
        <end position="147"/>
    </location>
</feature>
<dbReference type="PROSITE" id="PS51913">
    <property type="entry name" value="HTH_HARE"/>
    <property type="match status" value="1"/>
</dbReference>
<keyword evidence="3 6" id="KW-0808">Transferase</keyword>
<evidence type="ECO:0000256" key="3">
    <source>
        <dbReference type="ARBA" id="ARBA00022679"/>
    </source>
</evidence>
<keyword evidence="10" id="KW-1185">Reference proteome</keyword>
<keyword evidence="4 6" id="KW-0548">Nucleotidyltransferase</keyword>
<feature type="compositionally biased region" description="Basic and acidic residues" evidence="7">
    <location>
        <begin position="148"/>
        <end position="160"/>
    </location>
</feature>
<evidence type="ECO:0000259" key="8">
    <source>
        <dbReference type="PROSITE" id="PS51913"/>
    </source>
</evidence>
<feature type="region of interest" description="Disordered" evidence="7">
    <location>
        <begin position="93"/>
        <end position="212"/>
    </location>
</feature>
<dbReference type="InterPro" id="IPR029757">
    <property type="entry name" value="RpoE"/>
</dbReference>
<evidence type="ECO:0000313" key="9">
    <source>
        <dbReference type="EMBL" id="SFH82404.1"/>
    </source>
</evidence>
<dbReference type="OrthoDB" id="401223at2"/>
<dbReference type="AlphaFoldDB" id="A0A1I3D6P0"/>
<evidence type="ECO:0000256" key="6">
    <source>
        <dbReference type="HAMAP-Rule" id="MF_00357"/>
    </source>
</evidence>
<dbReference type="EMBL" id="FOQE01000030">
    <property type="protein sequence ID" value="SFH82404.1"/>
    <property type="molecule type" value="Genomic_DNA"/>
</dbReference>
<comment type="subunit">
    <text evidence="6">RNAP is composed of a core of 2 alpha, a beta and a beta' subunits. The core is associated with a delta subunit and one of several sigma factors.</text>
</comment>
<feature type="domain" description="HTH HARE-type" evidence="8">
    <location>
        <begin position="14"/>
        <end position="81"/>
    </location>
</feature>
<dbReference type="HAMAP" id="MF_00357">
    <property type="entry name" value="RNApol_bact_RpoE"/>
    <property type="match status" value="1"/>
</dbReference>
<evidence type="ECO:0000313" key="10">
    <source>
        <dbReference type="Proteomes" id="UP000198668"/>
    </source>
</evidence>
<organism evidence="9 10">
    <name type="scientific">Pisciglobus halotolerans</name>
    <dbReference type="NCBI Taxonomy" id="745365"/>
    <lineage>
        <taxon>Bacteria</taxon>
        <taxon>Bacillati</taxon>
        <taxon>Bacillota</taxon>
        <taxon>Bacilli</taxon>
        <taxon>Lactobacillales</taxon>
        <taxon>Carnobacteriaceae</taxon>
    </lineage>
</organism>